<dbReference type="InterPro" id="IPR011990">
    <property type="entry name" value="TPR-like_helical_dom_sf"/>
</dbReference>
<evidence type="ECO:0000313" key="4">
    <source>
        <dbReference type="EMBL" id="CAL1139559.1"/>
    </source>
</evidence>
<proteinExistence type="predicted"/>
<dbReference type="InterPro" id="IPR002885">
    <property type="entry name" value="PPR_rpt"/>
</dbReference>
<feature type="repeat" description="PPR" evidence="2">
    <location>
        <begin position="210"/>
        <end position="244"/>
    </location>
</feature>
<dbReference type="NCBIfam" id="TIGR00756">
    <property type="entry name" value="PPR"/>
    <property type="match status" value="1"/>
</dbReference>
<evidence type="ECO:0000256" key="1">
    <source>
        <dbReference type="ARBA" id="ARBA00022737"/>
    </source>
</evidence>
<dbReference type="PANTHER" id="PTHR47936">
    <property type="entry name" value="PPR_LONG DOMAIN-CONTAINING PROTEIN"/>
    <property type="match status" value="1"/>
</dbReference>
<dbReference type="PANTHER" id="PTHR47936:SF1">
    <property type="entry name" value="PENTATRICOPEPTIDE REPEAT-CONTAINING PROTEIN GUN1, CHLOROPLASTIC"/>
    <property type="match status" value="1"/>
</dbReference>
<protein>
    <submittedName>
        <fullName evidence="5">Pentacotripeptide-repeat region of PRORP domain-containing protein</fullName>
    </submittedName>
</protein>
<evidence type="ECO:0000313" key="5">
    <source>
        <dbReference type="EMBL" id="CAL4773496.1"/>
    </source>
</evidence>
<dbReference type="Proteomes" id="UP001152797">
    <property type="component" value="Unassembled WGS sequence"/>
</dbReference>
<comment type="caution">
    <text evidence="3">The sequence shown here is derived from an EMBL/GenBank/DDBJ whole genome shotgun (WGS) entry which is preliminary data.</text>
</comment>
<dbReference type="EMBL" id="CAMXCT030001057">
    <property type="protein sequence ID" value="CAL4773496.1"/>
    <property type="molecule type" value="Genomic_DNA"/>
</dbReference>
<reference evidence="4" key="2">
    <citation type="submission" date="2024-04" db="EMBL/GenBank/DDBJ databases">
        <authorList>
            <person name="Chen Y."/>
            <person name="Shah S."/>
            <person name="Dougan E. K."/>
            <person name="Thang M."/>
            <person name="Chan C."/>
        </authorList>
    </citation>
    <scope>NUCLEOTIDE SEQUENCE [LARGE SCALE GENOMIC DNA]</scope>
</reference>
<dbReference type="PROSITE" id="PS51375">
    <property type="entry name" value="PPR"/>
    <property type="match status" value="1"/>
</dbReference>
<dbReference type="AlphaFoldDB" id="A0A9P1C6V4"/>
<dbReference type="Gene3D" id="1.25.40.10">
    <property type="entry name" value="Tetratricopeptide repeat domain"/>
    <property type="match status" value="2"/>
</dbReference>
<organism evidence="3">
    <name type="scientific">Cladocopium goreaui</name>
    <dbReference type="NCBI Taxonomy" id="2562237"/>
    <lineage>
        <taxon>Eukaryota</taxon>
        <taxon>Sar</taxon>
        <taxon>Alveolata</taxon>
        <taxon>Dinophyceae</taxon>
        <taxon>Suessiales</taxon>
        <taxon>Symbiodiniaceae</taxon>
        <taxon>Cladocopium</taxon>
    </lineage>
</organism>
<name>A0A9P1C6V4_9DINO</name>
<evidence type="ECO:0000313" key="3">
    <source>
        <dbReference type="EMBL" id="CAI3986184.1"/>
    </source>
</evidence>
<gene>
    <name evidence="3" type="ORF">C1SCF055_LOCUS13554</name>
</gene>
<keyword evidence="6" id="KW-1185">Reference proteome</keyword>
<accession>A0A9P1C6V4</accession>
<evidence type="ECO:0000256" key="2">
    <source>
        <dbReference type="PROSITE-ProRule" id="PRU00708"/>
    </source>
</evidence>
<evidence type="ECO:0000313" key="6">
    <source>
        <dbReference type="Proteomes" id="UP001152797"/>
    </source>
</evidence>
<sequence length="349" mass="39030">MISINRQLMSAGGQFPWRQLRRECISFNAAVKLLGFRLTRMSRGSAINCLTRPETAWWLVLASLEEMTTTNIQPDVISFDTALTSVSAAKRWKCGVQLWRRLGSATVEADVMLHSGFMSREATGGNWQRMVQRLQHMLCLGILPDDISYGNALSSCQAAENAWPVALALSLRRMAPRLLAPLLDACAVEVVWEEALAVLQGACDQHAAVDTFCYNALLNVLSKATQWQLALGLLHSMESQNLVSFNAALEACRLGRQWRGAVQLLQNLADYGLQGNVVSYGAAVNACERAMQWWPALQSLQRLQGIWPSTWDRTIQQLVPRMASQGQRGIPRGYTRTKFTCIYIYYMLI</sequence>
<dbReference type="EMBL" id="CAMXCT010001057">
    <property type="protein sequence ID" value="CAI3986184.1"/>
    <property type="molecule type" value="Genomic_DNA"/>
</dbReference>
<keyword evidence="1" id="KW-0677">Repeat</keyword>
<dbReference type="OrthoDB" id="424379at2759"/>
<dbReference type="EMBL" id="CAMXCT020001057">
    <property type="protein sequence ID" value="CAL1139559.1"/>
    <property type="molecule type" value="Genomic_DNA"/>
</dbReference>
<reference evidence="3" key="1">
    <citation type="submission" date="2022-10" db="EMBL/GenBank/DDBJ databases">
        <authorList>
            <person name="Chen Y."/>
            <person name="Dougan E. K."/>
            <person name="Chan C."/>
            <person name="Rhodes N."/>
            <person name="Thang M."/>
        </authorList>
    </citation>
    <scope>NUCLEOTIDE SEQUENCE</scope>
</reference>